<dbReference type="AlphaFoldDB" id="A0A5C5V4N4"/>
<proteinExistence type="predicted"/>
<gene>
    <name evidence="2" type="ORF">Enr8_25330</name>
</gene>
<evidence type="ECO:0000256" key="1">
    <source>
        <dbReference type="SAM" id="Coils"/>
    </source>
</evidence>
<evidence type="ECO:0000313" key="3">
    <source>
        <dbReference type="Proteomes" id="UP000318878"/>
    </source>
</evidence>
<organism evidence="2 3">
    <name type="scientific">Blastopirellula retiformator</name>
    <dbReference type="NCBI Taxonomy" id="2527970"/>
    <lineage>
        <taxon>Bacteria</taxon>
        <taxon>Pseudomonadati</taxon>
        <taxon>Planctomycetota</taxon>
        <taxon>Planctomycetia</taxon>
        <taxon>Pirellulales</taxon>
        <taxon>Pirellulaceae</taxon>
        <taxon>Blastopirellula</taxon>
    </lineage>
</organism>
<evidence type="ECO:0000313" key="2">
    <source>
        <dbReference type="EMBL" id="TWT32727.1"/>
    </source>
</evidence>
<dbReference type="EMBL" id="SJPF01000003">
    <property type="protein sequence ID" value="TWT32727.1"/>
    <property type="molecule type" value="Genomic_DNA"/>
</dbReference>
<dbReference type="OrthoDB" id="9937119at2"/>
<comment type="caution">
    <text evidence="2">The sequence shown here is derived from an EMBL/GenBank/DDBJ whole genome shotgun (WGS) entry which is preliminary data.</text>
</comment>
<name>A0A5C5V4N4_9BACT</name>
<dbReference type="RefSeq" id="WP_146431989.1">
    <property type="nucleotide sequence ID" value="NZ_SJPF01000003.1"/>
</dbReference>
<keyword evidence="1" id="KW-0175">Coiled coil</keyword>
<feature type="coiled-coil region" evidence="1">
    <location>
        <begin position="17"/>
        <end position="64"/>
    </location>
</feature>
<accession>A0A5C5V4N4</accession>
<protein>
    <submittedName>
        <fullName evidence="2">Uncharacterized protein</fullName>
    </submittedName>
</protein>
<reference evidence="2 3" key="1">
    <citation type="submission" date="2019-02" db="EMBL/GenBank/DDBJ databases">
        <title>Deep-cultivation of Planctomycetes and their phenomic and genomic characterization uncovers novel biology.</title>
        <authorList>
            <person name="Wiegand S."/>
            <person name="Jogler M."/>
            <person name="Boedeker C."/>
            <person name="Pinto D."/>
            <person name="Vollmers J."/>
            <person name="Rivas-Marin E."/>
            <person name="Kohn T."/>
            <person name="Peeters S.H."/>
            <person name="Heuer A."/>
            <person name="Rast P."/>
            <person name="Oberbeckmann S."/>
            <person name="Bunk B."/>
            <person name="Jeske O."/>
            <person name="Meyerdierks A."/>
            <person name="Storesund J.E."/>
            <person name="Kallscheuer N."/>
            <person name="Luecker S."/>
            <person name="Lage O.M."/>
            <person name="Pohl T."/>
            <person name="Merkel B.J."/>
            <person name="Hornburger P."/>
            <person name="Mueller R.-W."/>
            <person name="Bruemmer F."/>
            <person name="Labrenz M."/>
            <person name="Spormann A.M."/>
            <person name="Op Den Camp H."/>
            <person name="Overmann J."/>
            <person name="Amann R."/>
            <person name="Jetten M.S.M."/>
            <person name="Mascher T."/>
            <person name="Medema M.H."/>
            <person name="Devos D.P."/>
            <person name="Kaster A.-K."/>
            <person name="Ovreas L."/>
            <person name="Rohde M."/>
            <person name="Galperin M.Y."/>
            <person name="Jogler C."/>
        </authorList>
    </citation>
    <scope>NUCLEOTIDE SEQUENCE [LARGE SCALE GENOMIC DNA]</scope>
    <source>
        <strain evidence="2 3">Enr8</strain>
    </source>
</reference>
<keyword evidence="3" id="KW-1185">Reference proteome</keyword>
<dbReference type="Proteomes" id="UP000318878">
    <property type="component" value="Unassembled WGS sequence"/>
</dbReference>
<sequence>MKEDFRGFCNAGPDVARQAIEEAHQAVVEDLQAALEEASDDAQRDDIEQAIADAVAEKDRVLKQLLSPDSGF</sequence>